<organism evidence="16 17">
    <name type="scientific">Aplysia californica</name>
    <name type="common">California sea hare</name>
    <dbReference type="NCBI Taxonomy" id="6500"/>
    <lineage>
        <taxon>Eukaryota</taxon>
        <taxon>Metazoa</taxon>
        <taxon>Spiralia</taxon>
        <taxon>Lophotrochozoa</taxon>
        <taxon>Mollusca</taxon>
        <taxon>Gastropoda</taxon>
        <taxon>Heterobranchia</taxon>
        <taxon>Euthyneura</taxon>
        <taxon>Tectipleura</taxon>
        <taxon>Aplysiida</taxon>
        <taxon>Aplysioidea</taxon>
        <taxon>Aplysiidae</taxon>
        <taxon>Aplysia</taxon>
    </lineage>
</organism>
<dbReference type="PROSITE" id="PS50011">
    <property type="entry name" value="PROTEIN_KINASE_DOM"/>
    <property type="match status" value="1"/>
</dbReference>
<keyword evidence="11" id="KW-1133">Transmembrane helix</keyword>
<evidence type="ECO:0000256" key="12">
    <source>
        <dbReference type="ARBA" id="ARBA00023136"/>
    </source>
</evidence>
<evidence type="ECO:0000256" key="11">
    <source>
        <dbReference type="ARBA" id="ARBA00022989"/>
    </source>
</evidence>
<evidence type="ECO:0000256" key="6">
    <source>
        <dbReference type="ARBA" id="ARBA00022692"/>
    </source>
</evidence>
<accession>A0ABM1W4M3</accession>
<dbReference type="PANTHER" id="PTHR23255:SF100">
    <property type="entry name" value="RECEPTOR PROTEIN SERINE_THREONINE KINASE"/>
    <property type="match status" value="1"/>
</dbReference>
<gene>
    <name evidence="17" type="primary">LOC106014040</name>
</gene>
<evidence type="ECO:0000256" key="8">
    <source>
        <dbReference type="ARBA" id="ARBA00022741"/>
    </source>
</evidence>
<keyword evidence="10" id="KW-0067">ATP-binding</keyword>
<evidence type="ECO:0000256" key="14">
    <source>
        <dbReference type="SAM" id="MobiDB-lite"/>
    </source>
</evidence>
<evidence type="ECO:0000256" key="9">
    <source>
        <dbReference type="ARBA" id="ARBA00022777"/>
    </source>
</evidence>
<comment type="subcellular location">
    <subcellularLocation>
        <location evidence="1">Membrane</location>
        <topology evidence="1">Single-pass type I membrane protein</topology>
    </subcellularLocation>
</comment>
<sequence>MVALVSVSSVSLVIVLSYLVYRVCLNPKPSSPQPSTLTPGDGDTESVTPSDLNIEDLKVEDVLVRGRYSEVRRGHLGEQEVAVKIYQPHHRQYYYNERNAFTLPFMDHDNVVKFFGAREQEDMGSNLPQYLVVTEYIPLGSLTGYLKHNTLDWYTLCHMCQGVARGLAHLHTDITKGALFKPALAHRDLNTRNILVKPDLTCVLADLGFAVGMVG</sequence>
<keyword evidence="6" id="KW-0812">Transmembrane</keyword>
<dbReference type="GeneID" id="106014040"/>
<evidence type="ECO:0000256" key="3">
    <source>
        <dbReference type="ARBA" id="ARBA00012401"/>
    </source>
</evidence>
<keyword evidence="12" id="KW-0472">Membrane</keyword>
<evidence type="ECO:0000256" key="5">
    <source>
        <dbReference type="ARBA" id="ARBA00022679"/>
    </source>
</evidence>
<dbReference type="InterPro" id="IPR000719">
    <property type="entry name" value="Prot_kinase_dom"/>
</dbReference>
<keyword evidence="7" id="KW-0732">Signal</keyword>
<evidence type="ECO:0000256" key="2">
    <source>
        <dbReference type="ARBA" id="ARBA00009605"/>
    </source>
</evidence>
<dbReference type="InterPro" id="IPR000333">
    <property type="entry name" value="TGFB_receptor"/>
</dbReference>
<dbReference type="Proteomes" id="UP000694888">
    <property type="component" value="Unplaced"/>
</dbReference>
<dbReference type="InterPro" id="IPR011009">
    <property type="entry name" value="Kinase-like_dom_sf"/>
</dbReference>
<feature type="region of interest" description="Disordered" evidence="14">
    <location>
        <begin position="30"/>
        <end position="50"/>
    </location>
</feature>
<evidence type="ECO:0000256" key="7">
    <source>
        <dbReference type="ARBA" id="ARBA00022729"/>
    </source>
</evidence>
<dbReference type="Gene3D" id="3.30.200.20">
    <property type="entry name" value="Phosphorylase Kinase, domain 1"/>
    <property type="match status" value="1"/>
</dbReference>
<keyword evidence="13 17" id="KW-0675">Receptor</keyword>
<evidence type="ECO:0000313" key="17">
    <source>
        <dbReference type="RefSeq" id="XP_035829616.1"/>
    </source>
</evidence>
<evidence type="ECO:0000256" key="1">
    <source>
        <dbReference type="ARBA" id="ARBA00004479"/>
    </source>
</evidence>
<dbReference type="SUPFAM" id="SSF56112">
    <property type="entry name" value="Protein kinase-like (PK-like)"/>
    <property type="match status" value="1"/>
</dbReference>
<proteinExistence type="inferred from homology"/>
<evidence type="ECO:0000256" key="4">
    <source>
        <dbReference type="ARBA" id="ARBA00022527"/>
    </source>
</evidence>
<keyword evidence="16" id="KW-1185">Reference proteome</keyword>
<dbReference type="SMART" id="SM00219">
    <property type="entry name" value="TyrKc"/>
    <property type="match status" value="1"/>
</dbReference>
<dbReference type="Gene3D" id="1.10.510.10">
    <property type="entry name" value="Transferase(Phosphotransferase) domain 1"/>
    <property type="match status" value="1"/>
</dbReference>
<evidence type="ECO:0000259" key="15">
    <source>
        <dbReference type="PROSITE" id="PS50011"/>
    </source>
</evidence>
<keyword evidence="9" id="KW-0418">Kinase</keyword>
<dbReference type="PANTHER" id="PTHR23255">
    <property type="entry name" value="TRANSFORMING GROWTH FACTOR-BETA RECEPTOR TYPE I AND II"/>
    <property type="match status" value="1"/>
</dbReference>
<feature type="domain" description="Protein kinase" evidence="15">
    <location>
        <begin position="57"/>
        <end position="215"/>
    </location>
</feature>
<dbReference type="RefSeq" id="XP_035829616.1">
    <property type="nucleotide sequence ID" value="XM_035973723.1"/>
</dbReference>
<keyword evidence="4" id="KW-0723">Serine/threonine-protein kinase</keyword>
<protein>
    <recommendedName>
        <fullName evidence="3">receptor protein serine/threonine kinase</fullName>
        <ecNumber evidence="3">2.7.11.30</ecNumber>
    </recommendedName>
</protein>
<evidence type="ECO:0000256" key="13">
    <source>
        <dbReference type="ARBA" id="ARBA00023170"/>
    </source>
</evidence>
<feature type="non-terminal residue" evidence="17">
    <location>
        <position position="215"/>
    </location>
</feature>
<dbReference type="InterPro" id="IPR001245">
    <property type="entry name" value="Ser-Thr/Tyr_kinase_cat_dom"/>
</dbReference>
<dbReference type="EC" id="2.7.11.30" evidence="3"/>
<dbReference type="Pfam" id="PF07714">
    <property type="entry name" value="PK_Tyr_Ser-Thr"/>
    <property type="match status" value="1"/>
</dbReference>
<name>A0ABM1W4M3_APLCA</name>
<evidence type="ECO:0000256" key="10">
    <source>
        <dbReference type="ARBA" id="ARBA00022840"/>
    </source>
</evidence>
<dbReference type="InterPro" id="IPR020635">
    <property type="entry name" value="Tyr_kinase_cat_dom"/>
</dbReference>
<reference evidence="17" key="1">
    <citation type="submission" date="2025-08" db="UniProtKB">
        <authorList>
            <consortium name="RefSeq"/>
        </authorList>
    </citation>
    <scope>IDENTIFICATION</scope>
</reference>
<evidence type="ECO:0000313" key="16">
    <source>
        <dbReference type="Proteomes" id="UP000694888"/>
    </source>
</evidence>
<comment type="similarity">
    <text evidence="2">Belongs to the protein kinase superfamily. TKL Ser/Thr protein kinase family. TGFB receptor subfamily.</text>
</comment>
<keyword evidence="8" id="KW-0547">Nucleotide-binding</keyword>
<keyword evidence="5" id="KW-0808">Transferase</keyword>